<reference evidence="1" key="1">
    <citation type="submission" date="2022-07" db="EMBL/GenBank/DDBJ databases">
        <title>Phylogenomic reconstructions and comparative analyses of Kickxellomycotina fungi.</title>
        <authorList>
            <person name="Reynolds N.K."/>
            <person name="Stajich J.E."/>
            <person name="Barry K."/>
            <person name="Grigoriev I.V."/>
            <person name="Crous P."/>
            <person name="Smith M.E."/>
        </authorList>
    </citation>
    <scope>NUCLEOTIDE SEQUENCE</scope>
    <source>
        <strain evidence="1">NRRL 5244</strain>
    </source>
</reference>
<comment type="caution">
    <text evidence="1">The sequence shown here is derived from an EMBL/GenBank/DDBJ whole genome shotgun (WGS) entry which is preliminary data.</text>
</comment>
<protein>
    <submittedName>
        <fullName evidence="1">Phosphatidylglycerol/phosphatidylinositol transfer protein</fullName>
    </submittedName>
</protein>
<organism evidence="1 2">
    <name type="scientific">Linderina macrospora</name>
    <dbReference type="NCBI Taxonomy" id="4868"/>
    <lineage>
        <taxon>Eukaryota</taxon>
        <taxon>Fungi</taxon>
        <taxon>Fungi incertae sedis</taxon>
        <taxon>Zoopagomycota</taxon>
        <taxon>Kickxellomycotina</taxon>
        <taxon>Kickxellomycetes</taxon>
        <taxon>Kickxellales</taxon>
        <taxon>Kickxellaceae</taxon>
        <taxon>Linderina</taxon>
    </lineage>
</organism>
<dbReference type="Proteomes" id="UP001150603">
    <property type="component" value="Unassembled WGS sequence"/>
</dbReference>
<evidence type="ECO:0000313" key="1">
    <source>
        <dbReference type="EMBL" id="KAJ1938698.1"/>
    </source>
</evidence>
<proteinExistence type="predicted"/>
<evidence type="ECO:0000313" key="2">
    <source>
        <dbReference type="Proteomes" id="UP001150603"/>
    </source>
</evidence>
<keyword evidence="2" id="KW-1185">Reference proteome</keyword>
<dbReference type="EMBL" id="JANBPW010003085">
    <property type="protein sequence ID" value="KAJ1938698.1"/>
    <property type="molecule type" value="Genomic_DNA"/>
</dbReference>
<accession>A0ACC1J5W2</accession>
<sequence length="186" mass="20783">MKLLPLTFAVAASLQTLVAATPLTPDANLWVIQEASGIFSSLNVLLRGGDEDLGKNRTLNDVIRDVSHDDDLVDIDYVSMEPQYPVRSTPVHINAQAYVKERIEAATANIRVKYGFLTLLNRDYDLCEELKTNLNKTCPVDEGVIEVNVDVDVPGFVPPGNFYLEARAWRNEDEKQIGRILAKVHF</sequence>
<name>A0ACC1J5W2_9FUNG</name>
<gene>
    <name evidence="1" type="primary">NPC2</name>
    <name evidence="1" type="ORF">FBU59_004359</name>
</gene>